<feature type="transmembrane region" description="Helical" evidence="5">
    <location>
        <begin position="371"/>
        <end position="390"/>
    </location>
</feature>
<feature type="transmembrane region" description="Helical" evidence="5">
    <location>
        <begin position="193"/>
        <end position="211"/>
    </location>
</feature>
<evidence type="ECO:0000256" key="5">
    <source>
        <dbReference type="SAM" id="Phobius"/>
    </source>
</evidence>
<dbReference type="NCBIfam" id="TIGR00815">
    <property type="entry name" value="sulP"/>
    <property type="match status" value="1"/>
</dbReference>
<keyword evidence="2 5" id="KW-0812">Transmembrane</keyword>
<dbReference type="GO" id="GO:0016020">
    <property type="term" value="C:membrane"/>
    <property type="evidence" value="ECO:0007669"/>
    <property type="project" value="UniProtKB-SubCell"/>
</dbReference>
<dbReference type="CDD" id="cd07042">
    <property type="entry name" value="STAS_SulP_like_sulfate_transporter"/>
    <property type="match status" value="1"/>
</dbReference>
<gene>
    <name evidence="7" type="ORF">ABW22_03480</name>
</gene>
<feature type="transmembrane region" description="Helical" evidence="5">
    <location>
        <begin position="402"/>
        <end position="432"/>
    </location>
</feature>
<evidence type="ECO:0000256" key="3">
    <source>
        <dbReference type="ARBA" id="ARBA00022989"/>
    </source>
</evidence>
<dbReference type="RefSeq" id="WP_059751984.1">
    <property type="nucleotide sequence ID" value="NZ_LDUG01000013.1"/>
</dbReference>
<reference evidence="7 8" key="1">
    <citation type="journal article" date="2015" name="Appl. Environ. Microbiol.">
        <title>Aerobic and Anaerobic Thiosulfate Oxidation by a Cold-Adapted, Subglacial Chemoautotroph.</title>
        <authorList>
            <person name="Harrold Z.R."/>
            <person name="Skidmore M.L."/>
            <person name="Hamilton T.L."/>
            <person name="Desch L."/>
            <person name="Amada K."/>
            <person name="van Gelder W."/>
            <person name="Glover K."/>
            <person name="Roden E.E."/>
            <person name="Boyd E.S."/>
        </authorList>
    </citation>
    <scope>NUCLEOTIDE SEQUENCE [LARGE SCALE GENOMIC DNA]</scope>
    <source>
        <strain evidence="7 8">RG</strain>
    </source>
</reference>
<feature type="transmembrane region" description="Helical" evidence="5">
    <location>
        <begin position="39"/>
        <end position="60"/>
    </location>
</feature>
<keyword evidence="4 5" id="KW-0472">Membrane</keyword>
<feature type="transmembrane region" description="Helical" evidence="5">
    <location>
        <begin position="114"/>
        <end position="132"/>
    </location>
</feature>
<dbReference type="PROSITE" id="PS50801">
    <property type="entry name" value="STAS"/>
    <property type="match status" value="1"/>
</dbReference>
<dbReference type="AlphaFoldDB" id="A0A106BSW1"/>
<dbReference type="Proteomes" id="UP000064243">
    <property type="component" value="Unassembled WGS sequence"/>
</dbReference>
<evidence type="ECO:0000259" key="6">
    <source>
        <dbReference type="PROSITE" id="PS50801"/>
    </source>
</evidence>
<feature type="transmembrane region" description="Helical" evidence="5">
    <location>
        <begin position="218"/>
        <end position="239"/>
    </location>
</feature>
<sequence length="610" mass="65799">MFASHARRGALRFAFDWSRLFPFLRWRDRVTRANTRDDAMAGLTGSLIVLPQAVAFATIAGLPPEYGLYAAMTPAIIAALFGSSWHLVSGPTTAISIAVFASVSPYAPPGSPEFIGLVLTLTFLTGLFQLALGLARMGVLVNFISHTVVIGFTAGAALLIAGSQIKNFFGVDIPRGTPFFKTLELLALQVGSINPYVLAVSLTTLVVGILTKRYAPKLPYMIVAMVAGSLFAAGINAYYGVDTTHISTVGALPSGLPPLSLPDFSFHSLSQMMFPALIITMLALTEAVSISRAIAIRSGQNIDGNQEFIGQGLSNIVGSFFSGYAASGSFNRSGVNYAAGARTPLAAVYASLFLVVILLLVAPLAAYLPNAAMAGILFLVAWGLIDSHHIRLLPRISKQETVVLWVTLIGTLIDLEKGIFFGIALSLALYLYRTSRPTLEVVVPDRDPESLHYIHVDGHPECPQIKMVRLNGSIFFGAVAHLQQQLQEMQEAAPLQKHLVVMASGINFVDLAGAEFLAETARRYARAGGSLSFYRMKESVAETLRKGGFMQDIGEHNLYPVKSRPAEAIFPRLDKNICADCPHRLFHACQTVSRQTENTHQHPLTEGALP</sequence>
<dbReference type="Gene3D" id="3.30.750.24">
    <property type="entry name" value="STAS domain"/>
    <property type="match status" value="1"/>
</dbReference>
<feature type="transmembrane region" description="Helical" evidence="5">
    <location>
        <begin position="139"/>
        <end position="161"/>
    </location>
</feature>
<evidence type="ECO:0000256" key="2">
    <source>
        <dbReference type="ARBA" id="ARBA00022692"/>
    </source>
</evidence>
<organism evidence="7 8">
    <name type="scientific">Thiobacillus denitrificans</name>
    <dbReference type="NCBI Taxonomy" id="36861"/>
    <lineage>
        <taxon>Bacteria</taxon>
        <taxon>Pseudomonadati</taxon>
        <taxon>Pseudomonadota</taxon>
        <taxon>Betaproteobacteria</taxon>
        <taxon>Nitrosomonadales</taxon>
        <taxon>Thiobacillaceae</taxon>
        <taxon>Thiobacillus</taxon>
    </lineage>
</organism>
<accession>A0A106BSW1</accession>
<comment type="caution">
    <text evidence="7">The sequence shown here is derived from an EMBL/GenBank/DDBJ whole genome shotgun (WGS) entry which is preliminary data.</text>
</comment>
<dbReference type="SUPFAM" id="SSF52091">
    <property type="entry name" value="SpoIIaa-like"/>
    <property type="match status" value="1"/>
</dbReference>
<evidence type="ECO:0000313" key="7">
    <source>
        <dbReference type="EMBL" id="KVW97987.1"/>
    </source>
</evidence>
<dbReference type="InterPro" id="IPR002645">
    <property type="entry name" value="STAS_dom"/>
</dbReference>
<feature type="domain" description="STAS" evidence="6">
    <location>
        <begin position="463"/>
        <end position="569"/>
    </location>
</feature>
<proteinExistence type="predicted"/>
<dbReference type="InterPro" id="IPR036513">
    <property type="entry name" value="STAS_dom_sf"/>
</dbReference>
<dbReference type="Pfam" id="PF00916">
    <property type="entry name" value="Sulfate_transp"/>
    <property type="match status" value="1"/>
</dbReference>
<dbReference type="GO" id="GO:0055085">
    <property type="term" value="P:transmembrane transport"/>
    <property type="evidence" value="ECO:0007669"/>
    <property type="project" value="InterPro"/>
</dbReference>
<feature type="transmembrane region" description="Helical" evidence="5">
    <location>
        <begin position="66"/>
        <end position="85"/>
    </location>
</feature>
<feature type="transmembrane region" description="Helical" evidence="5">
    <location>
        <begin position="346"/>
        <end position="365"/>
    </location>
</feature>
<keyword evidence="8" id="KW-1185">Reference proteome</keyword>
<evidence type="ECO:0000256" key="4">
    <source>
        <dbReference type="ARBA" id="ARBA00023136"/>
    </source>
</evidence>
<keyword evidence="3 5" id="KW-1133">Transmembrane helix</keyword>
<comment type="subcellular location">
    <subcellularLocation>
        <location evidence="1">Membrane</location>
        <topology evidence="1">Multi-pass membrane protein</topology>
    </subcellularLocation>
</comment>
<protein>
    <submittedName>
        <fullName evidence="7">Sulfate permease</fullName>
    </submittedName>
</protein>
<name>A0A106BSW1_THIDE</name>
<dbReference type="EMBL" id="LDUG01000013">
    <property type="protein sequence ID" value="KVW97987.1"/>
    <property type="molecule type" value="Genomic_DNA"/>
</dbReference>
<dbReference type="InterPro" id="IPR011547">
    <property type="entry name" value="SLC26A/SulP_dom"/>
</dbReference>
<dbReference type="Pfam" id="PF01740">
    <property type="entry name" value="STAS"/>
    <property type="match status" value="1"/>
</dbReference>
<dbReference type="OrthoDB" id="9769739at2"/>
<evidence type="ECO:0000256" key="1">
    <source>
        <dbReference type="ARBA" id="ARBA00004141"/>
    </source>
</evidence>
<dbReference type="PANTHER" id="PTHR11814">
    <property type="entry name" value="SULFATE TRANSPORTER"/>
    <property type="match status" value="1"/>
</dbReference>
<feature type="transmembrane region" description="Helical" evidence="5">
    <location>
        <begin position="92"/>
        <end position="108"/>
    </location>
</feature>
<evidence type="ECO:0000313" key="8">
    <source>
        <dbReference type="Proteomes" id="UP000064243"/>
    </source>
</evidence>
<dbReference type="InterPro" id="IPR001902">
    <property type="entry name" value="SLC26A/SulP_fam"/>
</dbReference>
<dbReference type="PATRIC" id="fig|36861.3.peg.139"/>